<proteinExistence type="predicted"/>
<accession>A0ABY9WHM0</accession>
<keyword evidence="4" id="KW-1185">Reference proteome</keyword>
<dbReference type="Proteomes" id="UP001611383">
    <property type="component" value="Chromosome"/>
</dbReference>
<evidence type="ECO:0000313" key="3">
    <source>
        <dbReference type="EMBL" id="WNG43289.1"/>
    </source>
</evidence>
<reference evidence="3 4" key="1">
    <citation type="submission" date="2019-08" db="EMBL/GenBank/DDBJ databases">
        <title>Archangium and Cystobacter genomes.</title>
        <authorList>
            <person name="Chen I.-C.K."/>
            <person name="Wielgoss S."/>
        </authorList>
    </citation>
    <scope>NUCLEOTIDE SEQUENCE [LARGE SCALE GENOMIC DNA]</scope>
    <source>
        <strain evidence="3 4">Cbm 6</strain>
    </source>
</reference>
<gene>
    <name evidence="3" type="ORF">F0U60_03660</name>
</gene>
<protein>
    <submittedName>
        <fullName evidence="3">Pilus assembly protein</fullName>
    </submittedName>
</protein>
<evidence type="ECO:0000313" key="4">
    <source>
        <dbReference type="Proteomes" id="UP001611383"/>
    </source>
</evidence>
<feature type="transmembrane region" description="Helical" evidence="2">
    <location>
        <begin position="20"/>
        <end position="43"/>
    </location>
</feature>
<sequence>MVRLHGRASPRGQSTTELALGLLVFVTVLIFGIHFAEIGYLSLKVQEAATSALWDTTSAQMHELPKNFDHLTQLISSNTPGKNATERYKDFDGRTSKQGQAKLAQLFTSAEGLNVTCSEAGGIAFEPSESTQDQVYKNVGGMRCNARAELSPVKAFTRSFLDKGQGAFFGVPHYTGAVIPVCGLGRAKGGQCEGGFGILLDDWGLSSEAESKECHLGMDGCANEAYFKSAKVVYDKHNTVSGKAEKLAKTIVDEAPIDPGKFFMSFRGEESDFQENGPGGDSDPNDWRTTPGKKSRSPEYDKAYGRRQPCFLGNACE</sequence>
<evidence type="ECO:0000256" key="1">
    <source>
        <dbReference type="SAM" id="MobiDB-lite"/>
    </source>
</evidence>
<organism evidence="3 4">
    <name type="scientific">Archangium minus</name>
    <dbReference type="NCBI Taxonomy" id="83450"/>
    <lineage>
        <taxon>Bacteria</taxon>
        <taxon>Pseudomonadati</taxon>
        <taxon>Myxococcota</taxon>
        <taxon>Myxococcia</taxon>
        <taxon>Myxococcales</taxon>
        <taxon>Cystobacterineae</taxon>
        <taxon>Archangiaceae</taxon>
        <taxon>Archangium</taxon>
    </lineage>
</organism>
<keyword evidence="2" id="KW-1133">Transmembrane helix</keyword>
<dbReference type="EMBL" id="CP043494">
    <property type="protein sequence ID" value="WNG43289.1"/>
    <property type="molecule type" value="Genomic_DNA"/>
</dbReference>
<evidence type="ECO:0000256" key="2">
    <source>
        <dbReference type="SAM" id="Phobius"/>
    </source>
</evidence>
<dbReference type="RefSeq" id="WP_395813979.1">
    <property type="nucleotide sequence ID" value="NZ_CP043494.1"/>
</dbReference>
<keyword evidence="2" id="KW-0812">Transmembrane</keyword>
<feature type="region of interest" description="Disordered" evidence="1">
    <location>
        <begin position="271"/>
        <end position="302"/>
    </location>
</feature>
<name>A0ABY9WHM0_9BACT</name>
<keyword evidence="2" id="KW-0472">Membrane</keyword>